<evidence type="ECO:0000313" key="2">
    <source>
        <dbReference type="EMBL" id="NMM43857.1"/>
    </source>
</evidence>
<comment type="caution">
    <text evidence="2">The sequence shown here is derived from an EMBL/GenBank/DDBJ whole genome shotgun (WGS) entry which is preliminary data.</text>
</comment>
<name>A0A7Y0DYC7_9PROT</name>
<sequence length="281" mass="30716">MENTVNPTDVDGAQNAGAAMKHRSRTQIEFPYTDIGQAEELARTLVDRGGGTAETAQLAGWMDQSANGGTFRSRLSAARMFGFIESDRGSGVITITSSGRDVVDANRRAAARVDAFMKVPLFAAMYEKNNGYNLPPPAALERQVVELGVPEKQKERARQVFQKSASIAQFIDPTTGRFVKPAVRPVKEEDNTDTVRHNSGDESNTGSDSVDRQYHPFVQGLLDELPASEEFMSWPVEDQAEWLRAAASIFKLLSKTKGRIVVSCPGEQTPTPKEGSASDYE</sequence>
<proteinExistence type="predicted"/>
<accession>A0A7Y0DYC7</accession>
<keyword evidence="3" id="KW-1185">Reference proteome</keyword>
<evidence type="ECO:0000256" key="1">
    <source>
        <dbReference type="SAM" id="MobiDB-lite"/>
    </source>
</evidence>
<organism evidence="2 3">
    <name type="scientific">Pacificispira spongiicola</name>
    <dbReference type="NCBI Taxonomy" id="2729598"/>
    <lineage>
        <taxon>Bacteria</taxon>
        <taxon>Pseudomonadati</taxon>
        <taxon>Pseudomonadota</taxon>
        <taxon>Alphaproteobacteria</taxon>
        <taxon>Rhodospirillales</taxon>
        <taxon>Rhodospirillaceae</taxon>
        <taxon>Pacificispira</taxon>
    </lineage>
</organism>
<dbReference type="RefSeq" id="WP_169624097.1">
    <property type="nucleotide sequence ID" value="NZ_JABBNT010000001.1"/>
</dbReference>
<protein>
    <submittedName>
        <fullName evidence="2">Uncharacterized protein</fullName>
    </submittedName>
</protein>
<feature type="compositionally biased region" description="Basic and acidic residues" evidence="1">
    <location>
        <begin position="185"/>
        <end position="200"/>
    </location>
</feature>
<dbReference type="EMBL" id="JABBNT010000001">
    <property type="protein sequence ID" value="NMM43857.1"/>
    <property type="molecule type" value="Genomic_DNA"/>
</dbReference>
<dbReference type="Proteomes" id="UP000539372">
    <property type="component" value="Unassembled WGS sequence"/>
</dbReference>
<evidence type="ECO:0000313" key="3">
    <source>
        <dbReference type="Proteomes" id="UP000539372"/>
    </source>
</evidence>
<dbReference type="AlphaFoldDB" id="A0A7Y0DYC7"/>
<reference evidence="2 3" key="1">
    <citation type="submission" date="2020-04" db="EMBL/GenBank/DDBJ databases">
        <title>Rhodospirillaceae bacterium KN72 isolated from deep sea.</title>
        <authorList>
            <person name="Zhang D.-C."/>
        </authorList>
    </citation>
    <scope>NUCLEOTIDE SEQUENCE [LARGE SCALE GENOMIC DNA]</scope>
    <source>
        <strain evidence="2 3">KN72</strain>
    </source>
</reference>
<feature type="region of interest" description="Disordered" evidence="1">
    <location>
        <begin position="182"/>
        <end position="213"/>
    </location>
</feature>
<feature type="region of interest" description="Disordered" evidence="1">
    <location>
        <begin position="1"/>
        <end position="23"/>
    </location>
</feature>
<gene>
    <name evidence="2" type="ORF">HH303_05170</name>
</gene>